<dbReference type="AlphaFoldDB" id="A0A1D1Y184"/>
<keyword evidence="9 14" id="KW-1133">Transmembrane helix</keyword>
<evidence type="ECO:0000256" key="5">
    <source>
        <dbReference type="ARBA" id="ARBA00018125"/>
    </source>
</evidence>
<dbReference type="InterPro" id="IPR026859">
    <property type="entry name" value="Myosin-bd"/>
</dbReference>
<evidence type="ECO:0000256" key="6">
    <source>
        <dbReference type="ARBA" id="ARBA00022475"/>
    </source>
</evidence>
<dbReference type="GO" id="GO:0017022">
    <property type="term" value="F:myosin binding"/>
    <property type="evidence" value="ECO:0007669"/>
    <property type="project" value="InterPro"/>
</dbReference>
<dbReference type="GO" id="GO:0005886">
    <property type="term" value="C:plasma membrane"/>
    <property type="evidence" value="ECO:0007669"/>
    <property type="project" value="UniProtKB-SubCell"/>
</dbReference>
<comment type="similarity">
    <text evidence="4">Belongs to the vezatin family.</text>
</comment>
<comment type="subcellular location">
    <subcellularLocation>
        <location evidence="2">Cell junction</location>
        <location evidence="2">Adherens junction</location>
    </subcellularLocation>
    <subcellularLocation>
        <location evidence="3">Cell membrane</location>
        <topology evidence="3">Multi-pass membrane protein</topology>
    </subcellularLocation>
    <subcellularLocation>
        <location evidence="1">Nucleus</location>
    </subcellularLocation>
</comment>
<dbReference type="PANTHER" id="PTHR15989">
    <property type="entry name" value="VEZATIN"/>
    <property type="match status" value="1"/>
</dbReference>
<name>A0A1D1Y184_9ARAE</name>
<feature type="region of interest" description="Disordered" evidence="13">
    <location>
        <begin position="510"/>
        <end position="540"/>
    </location>
</feature>
<organism evidence="16">
    <name type="scientific">Anthurium amnicola</name>
    <dbReference type="NCBI Taxonomy" id="1678845"/>
    <lineage>
        <taxon>Eukaryota</taxon>
        <taxon>Viridiplantae</taxon>
        <taxon>Streptophyta</taxon>
        <taxon>Embryophyta</taxon>
        <taxon>Tracheophyta</taxon>
        <taxon>Spermatophyta</taxon>
        <taxon>Magnoliopsida</taxon>
        <taxon>Liliopsida</taxon>
        <taxon>Araceae</taxon>
        <taxon>Pothoideae</taxon>
        <taxon>Potheae</taxon>
        <taxon>Anthurium</taxon>
    </lineage>
</organism>
<keyword evidence="8" id="KW-0965">Cell junction</keyword>
<gene>
    <name evidence="16" type="primary">VEZT_0</name>
    <name evidence="16" type="ORF">g.12986</name>
</gene>
<evidence type="ECO:0000256" key="4">
    <source>
        <dbReference type="ARBA" id="ARBA00007245"/>
    </source>
</evidence>
<sequence length="644" mass="74356">IHCLLLSLSLPDFKPHAMAESIVYEDTPFAEYLAEIGSEEELIQQPEIYNCDKEEKKKTMSERLWKTSAEVVSYVKEALSTALPAHEETHFEERFKYILCTSHLLNDTMSIHFYDTRRPTPTDVSDIGQYFGGLSRRNFEIILSTAIGTMIILLTLILGNESEQFSNGVGVLIKLPIVVFVALAASFLLYRRMRRKAMKTLHDSALYFLESLVYHCQIFDLKINRALIMIQEIELVSRGYRLSMPLSPITRIEQYSKSRRCLALREVLRRLLCEAFMAYRRAIITIQPEVNKMNLELMFEMYNIISDNESDEWNLDDDEEDDVNSLDHLKKCFHKTHYMRRELLCHFLALGIMTPGRDSHRRDYEQHWANVNDHLNELGAVTGKLVDNVITACATEPYTIPSSKQDILAKHAPLAEDKTLSAFLHKLAAMEQSMRCIQAKLYICNEDTRKYFDNEDGSSIADLISESDKEVLMNQYYSISQDINYMIGEWETGKEALSNITEPKNRVPVIASRNSVDEEEASRSDTVSSETDNDESSSQKTVIDWTQIDEPLDVPEQYFEADAEPEVKKKLTREERIVVQKAKREEETRIRAARQDSEKMVHELKDVLNRRKRRSIDLDPETLQLTQPQNIASLPDTRVPIAMH</sequence>
<keyword evidence="6" id="KW-1003">Cell membrane</keyword>
<evidence type="ECO:0000259" key="15">
    <source>
        <dbReference type="Pfam" id="PF12632"/>
    </source>
</evidence>
<feature type="domain" description="Myosin-binding" evidence="15">
    <location>
        <begin position="157"/>
        <end position="441"/>
    </location>
</feature>
<dbReference type="GO" id="GO:0098609">
    <property type="term" value="P:cell-cell adhesion"/>
    <property type="evidence" value="ECO:0007669"/>
    <property type="project" value="InterPro"/>
</dbReference>
<reference evidence="16" key="1">
    <citation type="submission" date="2015-07" db="EMBL/GenBank/DDBJ databases">
        <title>Transcriptome Assembly of Anthurium amnicola.</title>
        <authorList>
            <person name="Suzuki J."/>
        </authorList>
    </citation>
    <scope>NUCLEOTIDE SEQUENCE</scope>
</reference>
<dbReference type="InterPro" id="IPR026858">
    <property type="entry name" value="Vezatin"/>
</dbReference>
<evidence type="ECO:0000256" key="1">
    <source>
        <dbReference type="ARBA" id="ARBA00004123"/>
    </source>
</evidence>
<keyword evidence="12" id="KW-0539">Nucleus</keyword>
<evidence type="ECO:0000256" key="10">
    <source>
        <dbReference type="ARBA" id="ARBA00023054"/>
    </source>
</evidence>
<protein>
    <recommendedName>
        <fullName evidence="5">Vezatin</fullName>
    </recommendedName>
</protein>
<dbReference type="GO" id="GO:0005634">
    <property type="term" value="C:nucleus"/>
    <property type="evidence" value="ECO:0007669"/>
    <property type="project" value="UniProtKB-SubCell"/>
</dbReference>
<proteinExistence type="inferred from homology"/>
<keyword evidence="10" id="KW-0175">Coiled coil</keyword>
<accession>A0A1D1Y184</accession>
<evidence type="ECO:0000256" key="14">
    <source>
        <dbReference type="SAM" id="Phobius"/>
    </source>
</evidence>
<evidence type="ECO:0000256" key="3">
    <source>
        <dbReference type="ARBA" id="ARBA00004651"/>
    </source>
</evidence>
<evidence type="ECO:0000256" key="12">
    <source>
        <dbReference type="ARBA" id="ARBA00023242"/>
    </source>
</evidence>
<dbReference type="PANTHER" id="PTHR15989:SF5">
    <property type="entry name" value="VEZATIN"/>
    <property type="match status" value="1"/>
</dbReference>
<dbReference type="Pfam" id="PF12632">
    <property type="entry name" value="Vezatin"/>
    <property type="match status" value="1"/>
</dbReference>
<feature type="transmembrane region" description="Helical" evidence="14">
    <location>
        <begin position="171"/>
        <end position="190"/>
    </location>
</feature>
<keyword evidence="7 14" id="KW-0812">Transmembrane</keyword>
<evidence type="ECO:0000313" key="16">
    <source>
        <dbReference type="EMBL" id="JAT48408.1"/>
    </source>
</evidence>
<keyword evidence="11 14" id="KW-0472">Membrane</keyword>
<dbReference type="GO" id="GO:0005912">
    <property type="term" value="C:adherens junction"/>
    <property type="evidence" value="ECO:0007669"/>
    <property type="project" value="UniProtKB-SubCell"/>
</dbReference>
<feature type="non-terminal residue" evidence="16">
    <location>
        <position position="1"/>
    </location>
</feature>
<evidence type="ECO:0000256" key="2">
    <source>
        <dbReference type="ARBA" id="ARBA00004536"/>
    </source>
</evidence>
<evidence type="ECO:0000256" key="11">
    <source>
        <dbReference type="ARBA" id="ARBA00023136"/>
    </source>
</evidence>
<evidence type="ECO:0000256" key="7">
    <source>
        <dbReference type="ARBA" id="ARBA00022692"/>
    </source>
</evidence>
<dbReference type="EMBL" id="GDJX01019528">
    <property type="protein sequence ID" value="JAT48408.1"/>
    <property type="molecule type" value="Transcribed_RNA"/>
</dbReference>
<feature type="transmembrane region" description="Helical" evidence="14">
    <location>
        <begin position="141"/>
        <end position="159"/>
    </location>
</feature>
<evidence type="ECO:0000256" key="8">
    <source>
        <dbReference type="ARBA" id="ARBA00022949"/>
    </source>
</evidence>
<evidence type="ECO:0000256" key="13">
    <source>
        <dbReference type="SAM" id="MobiDB-lite"/>
    </source>
</evidence>
<feature type="compositionally biased region" description="Polar residues" evidence="13">
    <location>
        <begin position="524"/>
        <end position="540"/>
    </location>
</feature>
<evidence type="ECO:0000256" key="9">
    <source>
        <dbReference type="ARBA" id="ARBA00022989"/>
    </source>
</evidence>